<evidence type="ECO:0000256" key="3">
    <source>
        <dbReference type="ARBA" id="ARBA00023125"/>
    </source>
</evidence>
<dbReference type="Proteomes" id="UP000297737">
    <property type="component" value="Unassembled WGS sequence"/>
</dbReference>
<dbReference type="Pfam" id="PF00126">
    <property type="entry name" value="HTH_1"/>
    <property type="match status" value="1"/>
</dbReference>
<dbReference type="InterPro" id="IPR036388">
    <property type="entry name" value="WH-like_DNA-bd_sf"/>
</dbReference>
<dbReference type="PROSITE" id="PS50931">
    <property type="entry name" value="HTH_LYSR"/>
    <property type="match status" value="1"/>
</dbReference>
<evidence type="ECO:0000313" key="6">
    <source>
        <dbReference type="EMBL" id="TFU06048.1"/>
    </source>
</evidence>
<comment type="similarity">
    <text evidence="1">Belongs to the LysR transcriptional regulatory family.</text>
</comment>
<keyword evidence="4" id="KW-0804">Transcription</keyword>
<comment type="caution">
    <text evidence="6">The sequence shown here is derived from an EMBL/GenBank/DDBJ whole genome shotgun (WGS) entry which is preliminary data.</text>
</comment>
<dbReference type="InterPro" id="IPR005119">
    <property type="entry name" value="LysR_subst-bd"/>
</dbReference>
<dbReference type="PANTHER" id="PTHR30579">
    <property type="entry name" value="TRANSCRIPTIONAL REGULATOR"/>
    <property type="match status" value="1"/>
</dbReference>
<accession>A0A4Y9ET12</accession>
<dbReference type="FunFam" id="1.10.10.10:FF:000001">
    <property type="entry name" value="LysR family transcriptional regulator"/>
    <property type="match status" value="1"/>
</dbReference>
<evidence type="ECO:0000259" key="5">
    <source>
        <dbReference type="PROSITE" id="PS50931"/>
    </source>
</evidence>
<feature type="domain" description="HTH lysR-type" evidence="5">
    <location>
        <begin position="41"/>
        <end position="98"/>
    </location>
</feature>
<keyword evidence="3" id="KW-0238">DNA-binding</keyword>
<name>A0A4Y9ET12_9SPHN</name>
<proteinExistence type="inferred from homology"/>
<dbReference type="PRINTS" id="PR00039">
    <property type="entry name" value="HTHLYSR"/>
</dbReference>
<sequence length="336" mass="35844">MAQSSFCLWNDSPDIDTTVTIGGLCADSFCVEIQVPLRRNIDIDLLRTFVSIVETGSFTRTAERMLRTQSAVSLQVKRLEDALGISLFERGSKPVRISADGEMLLVHARRVLAANDAMVAQMLEPEVRGVVRIGVSDHFSALHLTGLAARFVRAYPQVSLQITCDVESVLASKFADGEFDLMFGQSIASPRRASPAKDGVTRLWHEPMVWFGRDALTTRDKASIPLVVPPAGSTERSAATKTLDGHGRPWHISYASTSTLGLHPAVAAGLGVAALPRSAVDNGTGNHGGIRVLDADSGLPPLPDVEVMLHRGGGAGVAAQRMGDFITAALVGKETP</sequence>
<keyword evidence="7" id="KW-1185">Reference proteome</keyword>
<dbReference type="Gene3D" id="1.10.10.10">
    <property type="entry name" value="Winged helix-like DNA-binding domain superfamily/Winged helix DNA-binding domain"/>
    <property type="match status" value="1"/>
</dbReference>
<evidence type="ECO:0000256" key="1">
    <source>
        <dbReference type="ARBA" id="ARBA00009437"/>
    </source>
</evidence>
<dbReference type="GO" id="GO:0003677">
    <property type="term" value="F:DNA binding"/>
    <property type="evidence" value="ECO:0007669"/>
    <property type="project" value="UniProtKB-KW"/>
</dbReference>
<dbReference type="Pfam" id="PF03466">
    <property type="entry name" value="LysR_substrate"/>
    <property type="match status" value="1"/>
</dbReference>
<evidence type="ECO:0000313" key="7">
    <source>
        <dbReference type="Proteomes" id="UP000297737"/>
    </source>
</evidence>
<dbReference type="SUPFAM" id="SSF46785">
    <property type="entry name" value="Winged helix' DNA-binding domain"/>
    <property type="match status" value="1"/>
</dbReference>
<dbReference type="Gene3D" id="3.40.190.10">
    <property type="entry name" value="Periplasmic binding protein-like II"/>
    <property type="match status" value="2"/>
</dbReference>
<reference evidence="6 7" key="1">
    <citation type="submission" date="2019-02" db="EMBL/GenBank/DDBJ databases">
        <title>Polymorphobacter sp. isolated from the lake at the Tibet of China.</title>
        <authorList>
            <person name="Li A."/>
        </authorList>
    </citation>
    <scope>NUCLEOTIDE SEQUENCE [LARGE SCALE GENOMIC DNA]</scope>
    <source>
        <strain evidence="6 7">DJ1R-1</strain>
    </source>
</reference>
<dbReference type="InterPro" id="IPR036390">
    <property type="entry name" value="WH_DNA-bd_sf"/>
</dbReference>
<gene>
    <name evidence="6" type="ORF">EUV02_03250</name>
</gene>
<dbReference type="EMBL" id="SIHO01000001">
    <property type="protein sequence ID" value="TFU06048.1"/>
    <property type="molecule type" value="Genomic_DNA"/>
</dbReference>
<dbReference type="InterPro" id="IPR050176">
    <property type="entry name" value="LTTR"/>
</dbReference>
<keyword evidence="2" id="KW-0805">Transcription regulation</keyword>
<dbReference type="OrthoDB" id="9789529at2"/>
<protein>
    <submittedName>
        <fullName evidence="6">LysR family transcriptional regulator</fullName>
    </submittedName>
</protein>
<dbReference type="PANTHER" id="PTHR30579:SF7">
    <property type="entry name" value="HTH-TYPE TRANSCRIPTIONAL REGULATOR LRHA-RELATED"/>
    <property type="match status" value="1"/>
</dbReference>
<organism evidence="6 7">
    <name type="scientific">Glacieibacterium arshaanense</name>
    <dbReference type="NCBI Taxonomy" id="2511025"/>
    <lineage>
        <taxon>Bacteria</taxon>
        <taxon>Pseudomonadati</taxon>
        <taxon>Pseudomonadota</taxon>
        <taxon>Alphaproteobacteria</taxon>
        <taxon>Sphingomonadales</taxon>
        <taxon>Sphingosinicellaceae</taxon>
        <taxon>Glacieibacterium</taxon>
    </lineage>
</organism>
<dbReference type="AlphaFoldDB" id="A0A4Y9ET12"/>
<evidence type="ECO:0000256" key="4">
    <source>
        <dbReference type="ARBA" id="ARBA00023163"/>
    </source>
</evidence>
<evidence type="ECO:0000256" key="2">
    <source>
        <dbReference type="ARBA" id="ARBA00023015"/>
    </source>
</evidence>
<dbReference type="SUPFAM" id="SSF53850">
    <property type="entry name" value="Periplasmic binding protein-like II"/>
    <property type="match status" value="1"/>
</dbReference>
<dbReference type="GO" id="GO:0003700">
    <property type="term" value="F:DNA-binding transcription factor activity"/>
    <property type="evidence" value="ECO:0007669"/>
    <property type="project" value="InterPro"/>
</dbReference>
<dbReference type="InterPro" id="IPR000847">
    <property type="entry name" value="LysR_HTH_N"/>
</dbReference>